<organism evidence="2 3">
    <name type="scientific">Nezara viridula</name>
    <name type="common">Southern green stink bug</name>
    <name type="synonym">Cimex viridulus</name>
    <dbReference type="NCBI Taxonomy" id="85310"/>
    <lineage>
        <taxon>Eukaryota</taxon>
        <taxon>Metazoa</taxon>
        <taxon>Ecdysozoa</taxon>
        <taxon>Arthropoda</taxon>
        <taxon>Hexapoda</taxon>
        <taxon>Insecta</taxon>
        <taxon>Pterygota</taxon>
        <taxon>Neoptera</taxon>
        <taxon>Paraneoptera</taxon>
        <taxon>Hemiptera</taxon>
        <taxon>Heteroptera</taxon>
        <taxon>Panheteroptera</taxon>
        <taxon>Pentatomomorpha</taxon>
        <taxon>Pentatomoidea</taxon>
        <taxon>Pentatomidae</taxon>
        <taxon>Pentatominae</taxon>
        <taxon>Nezara</taxon>
    </lineage>
</organism>
<evidence type="ECO:0000313" key="2">
    <source>
        <dbReference type="EMBL" id="CAH1392148.1"/>
    </source>
</evidence>
<dbReference type="OrthoDB" id="10438864at2759"/>
<dbReference type="AlphaFoldDB" id="A0A9P0E8P9"/>
<keyword evidence="3" id="KW-1185">Reference proteome</keyword>
<feature type="transmembrane region" description="Helical" evidence="1">
    <location>
        <begin position="66"/>
        <end position="86"/>
    </location>
</feature>
<evidence type="ECO:0000256" key="1">
    <source>
        <dbReference type="SAM" id="Phobius"/>
    </source>
</evidence>
<accession>A0A9P0E8P9</accession>
<reference evidence="2" key="1">
    <citation type="submission" date="2022-01" db="EMBL/GenBank/DDBJ databases">
        <authorList>
            <person name="King R."/>
        </authorList>
    </citation>
    <scope>NUCLEOTIDE SEQUENCE</scope>
</reference>
<protein>
    <submittedName>
        <fullName evidence="2">Uncharacterized protein</fullName>
    </submittedName>
</protein>
<feature type="transmembrane region" description="Helical" evidence="1">
    <location>
        <begin position="28"/>
        <end position="46"/>
    </location>
</feature>
<sequence length="114" mass="12996">MSVTVLFGLLDIAVGVLAIAVACYQFLYYHSQLSTILIPPAIYIILQGFSTMKKEPDDVNHSNNLLFELFLAFIMYSLFSFAASLFDVSSIKTEEDLWHFHESKYFLDGEDIEI</sequence>
<proteinExistence type="predicted"/>
<gene>
    <name evidence="2" type="ORF">NEZAVI_LOCUS3024</name>
</gene>
<name>A0A9P0E8P9_NEZVI</name>
<dbReference type="Proteomes" id="UP001152798">
    <property type="component" value="Chromosome 1"/>
</dbReference>
<keyword evidence="1" id="KW-0812">Transmembrane</keyword>
<evidence type="ECO:0000313" key="3">
    <source>
        <dbReference type="Proteomes" id="UP001152798"/>
    </source>
</evidence>
<dbReference type="EMBL" id="OV725077">
    <property type="protein sequence ID" value="CAH1392148.1"/>
    <property type="molecule type" value="Genomic_DNA"/>
</dbReference>
<keyword evidence="1" id="KW-0472">Membrane</keyword>
<keyword evidence="1" id="KW-1133">Transmembrane helix</keyword>